<keyword evidence="1" id="KW-1133">Transmembrane helix</keyword>
<name>A0A067TW13_GALM3</name>
<feature type="transmembrane region" description="Helical" evidence="1">
    <location>
        <begin position="145"/>
        <end position="167"/>
    </location>
</feature>
<feature type="transmembrane region" description="Helical" evidence="1">
    <location>
        <begin position="20"/>
        <end position="40"/>
    </location>
</feature>
<dbReference type="AlphaFoldDB" id="A0A067TW13"/>
<feature type="transmembrane region" description="Helical" evidence="1">
    <location>
        <begin position="210"/>
        <end position="231"/>
    </location>
</feature>
<keyword evidence="1" id="KW-0472">Membrane</keyword>
<protein>
    <recommendedName>
        <fullName evidence="4">G-protein coupled receptors family 1 profile domain-containing protein</fullName>
    </recommendedName>
</protein>
<accession>A0A067TW13</accession>
<sequence length="346" mass="37673">MSSAATPLFIHALANPDYKPALYGTVISAGAYGIVLAISGKCCRLLLQTKYIYSKRMQKFLFAYTIIMLLMSTGAMVEEILYIHSSIFCPPVLMNDDGMNIAHAAVLFFNEDSAFFLPLTVWGADGLMIWRCWVLYTGVSRLARVGLSFLLGILAFISLVGGVLYVLSPEIILSCVLVLTSKKSLAPIPALGILFTETPLRNLLFFTSNGLTDITIVLTAFVNIVLAGLIVSRILFHQRYLRQVLGNGHKSAYNRIMGIILFISLYYSGLPHLRHFLTVSSAARAARGFPLLVLPHVCVISPLLIIVRVSEGKALVDMPSGSQIHVPSLNFINASSGGEEAFPAAS</sequence>
<evidence type="ECO:0000313" key="2">
    <source>
        <dbReference type="EMBL" id="KDR83198.1"/>
    </source>
</evidence>
<dbReference type="HOGENOM" id="CLU_044614_5_0_1"/>
<keyword evidence="3" id="KW-1185">Reference proteome</keyword>
<evidence type="ECO:0008006" key="4">
    <source>
        <dbReference type="Google" id="ProtNLM"/>
    </source>
</evidence>
<dbReference type="Proteomes" id="UP000027222">
    <property type="component" value="Unassembled WGS sequence"/>
</dbReference>
<dbReference type="EMBL" id="KL142369">
    <property type="protein sequence ID" value="KDR83198.1"/>
    <property type="molecule type" value="Genomic_DNA"/>
</dbReference>
<keyword evidence="1" id="KW-0812">Transmembrane</keyword>
<feature type="transmembrane region" description="Helical" evidence="1">
    <location>
        <begin position="289"/>
        <end position="309"/>
    </location>
</feature>
<feature type="transmembrane region" description="Helical" evidence="1">
    <location>
        <begin position="252"/>
        <end position="269"/>
    </location>
</feature>
<reference evidence="3" key="1">
    <citation type="journal article" date="2014" name="Proc. Natl. Acad. Sci. U.S.A.">
        <title>Extensive sampling of basidiomycete genomes demonstrates inadequacy of the white-rot/brown-rot paradigm for wood decay fungi.</title>
        <authorList>
            <person name="Riley R."/>
            <person name="Salamov A.A."/>
            <person name="Brown D.W."/>
            <person name="Nagy L.G."/>
            <person name="Floudas D."/>
            <person name="Held B.W."/>
            <person name="Levasseur A."/>
            <person name="Lombard V."/>
            <person name="Morin E."/>
            <person name="Otillar R."/>
            <person name="Lindquist E.A."/>
            <person name="Sun H."/>
            <person name="LaButti K.M."/>
            <person name="Schmutz J."/>
            <person name="Jabbour D."/>
            <person name="Luo H."/>
            <person name="Baker S.E."/>
            <person name="Pisabarro A.G."/>
            <person name="Walton J.D."/>
            <person name="Blanchette R.A."/>
            <person name="Henrissat B."/>
            <person name="Martin F."/>
            <person name="Cullen D."/>
            <person name="Hibbett D.S."/>
            <person name="Grigoriev I.V."/>
        </authorList>
    </citation>
    <scope>NUCLEOTIDE SEQUENCE [LARGE SCALE GENOMIC DNA]</scope>
    <source>
        <strain evidence="3">CBS 339.88</strain>
    </source>
</reference>
<feature type="transmembrane region" description="Helical" evidence="1">
    <location>
        <begin position="61"/>
        <end position="84"/>
    </location>
</feature>
<evidence type="ECO:0000313" key="3">
    <source>
        <dbReference type="Proteomes" id="UP000027222"/>
    </source>
</evidence>
<gene>
    <name evidence="2" type="ORF">GALMADRAFT_276124</name>
</gene>
<organism evidence="2 3">
    <name type="scientific">Galerina marginata (strain CBS 339.88)</name>
    <dbReference type="NCBI Taxonomy" id="685588"/>
    <lineage>
        <taxon>Eukaryota</taxon>
        <taxon>Fungi</taxon>
        <taxon>Dikarya</taxon>
        <taxon>Basidiomycota</taxon>
        <taxon>Agaricomycotina</taxon>
        <taxon>Agaricomycetes</taxon>
        <taxon>Agaricomycetidae</taxon>
        <taxon>Agaricales</taxon>
        <taxon>Agaricineae</taxon>
        <taxon>Strophariaceae</taxon>
        <taxon>Galerina</taxon>
    </lineage>
</organism>
<proteinExistence type="predicted"/>
<dbReference type="OrthoDB" id="3267806at2759"/>
<evidence type="ECO:0000256" key="1">
    <source>
        <dbReference type="SAM" id="Phobius"/>
    </source>
</evidence>